<evidence type="ECO:0000259" key="1">
    <source>
        <dbReference type="Pfam" id="PF12973"/>
    </source>
</evidence>
<organism evidence="2 3">
    <name type="scientific">Limnobacter litoralis</name>
    <dbReference type="NCBI Taxonomy" id="481366"/>
    <lineage>
        <taxon>Bacteria</taxon>
        <taxon>Pseudomonadati</taxon>
        <taxon>Pseudomonadota</taxon>
        <taxon>Betaproteobacteria</taxon>
        <taxon>Burkholderiales</taxon>
        <taxon>Burkholderiaceae</taxon>
        <taxon>Limnobacter</taxon>
    </lineage>
</organism>
<dbReference type="Pfam" id="PF12973">
    <property type="entry name" value="Cupin_7"/>
    <property type="match status" value="2"/>
</dbReference>
<dbReference type="InterPro" id="IPR014710">
    <property type="entry name" value="RmlC-like_jellyroll"/>
</dbReference>
<dbReference type="EMBL" id="BSOJ01000006">
    <property type="protein sequence ID" value="GLR25446.1"/>
    <property type="molecule type" value="Genomic_DNA"/>
</dbReference>
<feature type="domain" description="ChrR-like cupin" evidence="1">
    <location>
        <begin position="122"/>
        <end position="216"/>
    </location>
</feature>
<dbReference type="InterPro" id="IPR025979">
    <property type="entry name" value="ChrR-like_cupin_dom"/>
</dbReference>
<dbReference type="RefSeq" id="WP_284279794.1">
    <property type="nucleotide sequence ID" value="NZ_BSOJ01000006.1"/>
</dbReference>
<dbReference type="CDD" id="cd20303">
    <property type="entry name" value="cupin_ChrR_1"/>
    <property type="match status" value="1"/>
</dbReference>
<reference evidence="3" key="1">
    <citation type="journal article" date="2019" name="Int. J. Syst. Evol. Microbiol.">
        <title>The Global Catalogue of Microorganisms (GCM) 10K type strain sequencing project: providing services to taxonomists for standard genome sequencing and annotation.</title>
        <authorList>
            <consortium name="The Broad Institute Genomics Platform"/>
            <consortium name="The Broad Institute Genome Sequencing Center for Infectious Disease"/>
            <person name="Wu L."/>
            <person name="Ma J."/>
        </authorList>
    </citation>
    <scope>NUCLEOTIDE SEQUENCE [LARGE SCALE GENOMIC DNA]</scope>
    <source>
        <strain evidence="3">NBRC 105857</strain>
    </source>
</reference>
<dbReference type="SUPFAM" id="SSF51182">
    <property type="entry name" value="RmlC-like cupins"/>
    <property type="match status" value="2"/>
</dbReference>
<sequence length="216" mass="23916">MQLNQDYSQRVVIEADAVPWVPSPSAGVHRKMLERKGEELAKATSIVRYDPGCEFPLHQHPGGEEIVVLEGVFEDEHAQYPAGSYLKNPVGSAHAPRSAGGCLIFVKLMYMQPDDSLQVVRSLNDDLWHPGHSSGSSVMVLSAFKDEYSVFVRLDPHAGFTFNARPNGKEVLVLGGSYSDDCGEYTQYTWIRSPRNQSQIKAGPQGCTLFFKTGHF</sequence>
<feature type="domain" description="ChrR-like cupin" evidence="1">
    <location>
        <begin position="9"/>
        <end position="111"/>
    </location>
</feature>
<dbReference type="InterPro" id="IPR011051">
    <property type="entry name" value="RmlC_Cupin_sf"/>
</dbReference>
<gene>
    <name evidence="2" type="ORF">GCM10007875_05340</name>
</gene>
<comment type="caution">
    <text evidence="2">The sequence shown here is derived from an EMBL/GenBank/DDBJ whole genome shotgun (WGS) entry which is preliminary data.</text>
</comment>
<dbReference type="Proteomes" id="UP001156664">
    <property type="component" value="Unassembled WGS sequence"/>
</dbReference>
<keyword evidence="3" id="KW-1185">Reference proteome</keyword>
<evidence type="ECO:0000313" key="3">
    <source>
        <dbReference type="Proteomes" id="UP001156664"/>
    </source>
</evidence>
<name>A0ABQ5YPQ9_9BURK</name>
<proteinExistence type="predicted"/>
<accession>A0ABQ5YPQ9</accession>
<evidence type="ECO:0000313" key="2">
    <source>
        <dbReference type="EMBL" id="GLR25446.1"/>
    </source>
</evidence>
<protein>
    <recommendedName>
        <fullName evidence="1">ChrR-like cupin domain-containing protein</fullName>
    </recommendedName>
</protein>
<dbReference type="Gene3D" id="2.60.120.10">
    <property type="entry name" value="Jelly Rolls"/>
    <property type="match status" value="1"/>
</dbReference>